<evidence type="ECO:0000256" key="13">
    <source>
        <dbReference type="PROSITE-ProRule" id="PRU01091"/>
    </source>
</evidence>
<evidence type="ECO:0000256" key="12">
    <source>
        <dbReference type="PROSITE-ProRule" id="PRU00169"/>
    </source>
</evidence>
<keyword evidence="8" id="KW-0010">Activator</keyword>
<feature type="domain" description="Response regulatory" evidence="14">
    <location>
        <begin position="3"/>
        <end position="117"/>
    </location>
</feature>
<evidence type="ECO:0000256" key="3">
    <source>
        <dbReference type="ARBA" id="ARBA00022553"/>
    </source>
</evidence>
<keyword evidence="6" id="KW-0843">Virulence</keyword>
<feature type="DNA-binding region" description="OmpR/PhoB-type" evidence="13">
    <location>
        <begin position="125"/>
        <end position="224"/>
    </location>
</feature>
<dbReference type="GO" id="GO:0032993">
    <property type="term" value="C:protein-DNA complex"/>
    <property type="evidence" value="ECO:0007669"/>
    <property type="project" value="TreeGrafter"/>
</dbReference>
<dbReference type="InterPro" id="IPR011006">
    <property type="entry name" value="CheY-like_superfamily"/>
</dbReference>
<dbReference type="InterPro" id="IPR036388">
    <property type="entry name" value="WH-like_DNA-bd_sf"/>
</dbReference>
<dbReference type="FunFam" id="3.40.50.2300:FF:000002">
    <property type="entry name" value="DNA-binding response regulator PhoP"/>
    <property type="match status" value="1"/>
</dbReference>
<dbReference type="CDD" id="cd00383">
    <property type="entry name" value="trans_reg_C"/>
    <property type="match status" value="1"/>
</dbReference>
<dbReference type="InterPro" id="IPR001789">
    <property type="entry name" value="Sig_transdc_resp-reg_receiver"/>
</dbReference>
<evidence type="ECO:0000256" key="5">
    <source>
        <dbReference type="ARBA" id="ARBA00023015"/>
    </source>
</evidence>
<keyword evidence="5" id="KW-0805">Transcription regulation</keyword>
<gene>
    <name evidence="16" type="primary">hssR</name>
    <name evidence="16" type="ORF">NCTC4670_00774</name>
</gene>
<organism evidence="16 17">
    <name type="scientific">Streptococcus dysgalactiae subsp. dysgalactiae</name>
    <dbReference type="NCBI Taxonomy" id="99822"/>
    <lineage>
        <taxon>Bacteria</taxon>
        <taxon>Bacillati</taxon>
        <taxon>Bacillota</taxon>
        <taxon>Bacilli</taxon>
        <taxon>Lactobacillales</taxon>
        <taxon>Streptococcaceae</taxon>
        <taxon>Streptococcus</taxon>
    </lineage>
</organism>
<dbReference type="SMART" id="SM00862">
    <property type="entry name" value="Trans_reg_C"/>
    <property type="match status" value="1"/>
</dbReference>
<evidence type="ECO:0000256" key="2">
    <source>
        <dbReference type="ARBA" id="ARBA00022490"/>
    </source>
</evidence>
<reference evidence="16 17" key="1">
    <citation type="submission" date="2018-06" db="EMBL/GenBank/DDBJ databases">
        <authorList>
            <consortium name="Pathogen Informatics"/>
            <person name="Doyle S."/>
        </authorList>
    </citation>
    <scope>NUCLEOTIDE SEQUENCE [LARGE SCALE GENOMIC DNA]</scope>
    <source>
        <strain evidence="16 17">NCTC4670</strain>
    </source>
</reference>
<feature type="modified residue" description="4-aspartylphosphate" evidence="12">
    <location>
        <position position="52"/>
    </location>
</feature>
<dbReference type="SUPFAM" id="SSF46894">
    <property type="entry name" value="C-terminal effector domain of the bipartite response regulators"/>
    <property type="match status" value="1"/>
</dbReference>
<keyword evidence="4" id="KW-0902">Two-component regulatory system</keyword>
<evidence type="ECO:0000256" key="6">
    <source>
        <dbReference type="ARBA" id="ARBA00023026"/>
    </source>
</evidence>
<dbReference type="RefSeq" id="WP_115245956.1">
    <property type="nucleotide sequence ID" value="NZ_UHFG01000004.1"/>
</dbReference>
<dbReference type="SMART" id="SM00448">
    <property type="entry name" value="REC"/>
    <property type="match status" value="1"/>
</dbReference>
<dbReference type="GO" id="GO:0000976">
    <property type="term" value="F:transcription cis-regulatory region binding"/>
    <property type="evidence" value="ECO:0007669"/>
    <property type="project" value="TreeGrafter"/>
</dbReference>
<comment type="function">
    <text evidence="10">Member of the two-component regulatory system HssS/HssR involved in intracellular heme homeostasis and tempering of staphylococcal virulence. Phosphorylated HssR binds to a direct repeat sequence within hrtAB promoter and activates the expression of hrtAB, an efflux pump, in response to extracellular heme, hemin, hemoglobin or blood.</text>
</comment>
<protein>
    <recommendedName>
        <fullName evidence="11">Heme response regulator HssR</fullName>
    </recommendedName>
</protein>
<evidence type="ECO:0000313" key="16">
    <source>
        <dbReference type="EMBL" id="SUN48944.1"/>
    </source>
</evidence>
<evidence type="ECO:0000259" key="14">
    <source>
        <dbReference type="PROSITE" id="PS50110"/>
    </source>
</evidence>
<comment type="subcellular location">
    <subcellularLocation>
        <location evidence="1">Cytoplasm</location>
    </subcellularLocation>
</comment>
<dbReference type="Gene3D" id="3.40.50.2300">
    <property type="match status" value="1"/>
</dbReference>
<dbReference type="GO" id="GO:0006355">
    <property type="term" value="P:regulation of DNA-templated transcription"/>
    <property type="evidence" value="ECO:0007669"/>
    <property type="project" value="InterPro"/>
</dbReference>
<dbReference type="InterPro" id="IPR001867">
    <property type="entry name" value="OmpR/PhoB-type_DNA-bd"/>
</dbReference>
<keyword evidence="3 12" id="KW-0597">Phosphoprotein</keyword>
<dbReference type="PROSITE" id="PS51755">
    <property type="entry name" value="OMPR_PHOB"/>
    <property type="match status" value="1"/>
</dbReference>
<dbReference type="InterPro" id="IPR016032">
    <property type="entry name" value="Sig_transdc_resp-reg_C-effctor"/>
</dbReference>
<evidence type="ECO:0000313" key="17">
    <source>
        <dbReference type="Proteomes" id="UP000254797"/>
    </source>
</evidence>
<dbReference type="AlphaFoldDB" id="A0A380JVU4"/>
<evidence type="ECO:0000256" key="1">
    <source>
        <dbReference type="ARBA" id="ARBA00004496"/>
    </source>
</evidence>
<dbReference type="GO" id="GO:0000156">
    <property type="term" value="F:phosphorelay response regulator activity"/>
    <property type="evidence" value="ECO:0007669"/>
    <property type="project" value="TreeGrafter"/>
</dbReference>
<evidence type="ECO:0000256" key="7">
    <source>
        <dbReference type="ARBA" id="ARBA00023125"/>
    </source>
</evidence>
<dbReference type="Pfam" id="PF00486">
    <property type="entry name" value="Trans_reg_C"/>
    <property type="match status" value="1"/>
</dbReference>
<dbReference type="Proteomes" id="UP000254797">
    <property type="component" value="Unassembled WGS sequence"/>
</dbReference>
<keyword evidence="7 13" id="KW-0238">DNA-binding</keyword>
<evidence type="ECO:0000256" key="11">
    <source>
        <dbReference type="ARBA" id="ARBA00039976"/>
    </source>
</evidence>
<dbReference type="EMBL" id="UHFG01000004">
    <property type="protein sequence ID" value="SUN48944.1"/>
    <property type="molecule type" value="Genomic_DNA"/>
</dbReference>
<dbReference type="InterPro" id="IPR039420">
    <property type="entry name" value="WalR-like"/>
</dbReference>
<evidence type="ECO:0000256" key="9">
    <source>
        <dbReference type="ARBA" id="ARBA00023163"/>
    </source>
</evidence>
<evidence type="ECO:0000256" key="10">
    <source>
        <dbReference type="ARBA" id="ARBA00037471"/>
    </source>
</evidence>
<dbReference type="SUPFAM" id="SSF52172">
    <property type="entry name" value="CheY-like"/>
    <property type="match status" value="1"/>
</dbReference>
<proteinExistence type="predicted"/>
<dbReference type="Gene3D" id="1.10.10.10">
    <property type="entry name" value="Winged helix-like DNA-binding domain superfamily/Winged helix DNA-binding domain"/>
    <property type="match status" value="1"/>
</dbReference>
<evidence type="ECO:0000256" key="8">
    <source>
        <dbReference type="ARBA" id="ARBA00023159"/>
    </source>
</evidence>
<name>A0A380JVU4_STRDY</name>
<accession>A0A380JVU4</accession>
<keyword evidence="2" id="KW-0963">Cytoplasm</keyword>
<sequence length="230" mass="26685">MFAILVVEDDWSLQKVISTKLSQESYHVHVASNGQEALNYLENTHIDLMVVDIMMPVMDGYSLVKLLRESGQQLPILMMTAKSQFESLEEAFQLGVDDYLVKPIILSELVLRIKALLRRVKLEHEQELQLANCKLQYQSLTLTDLKTGRIEQLPPKEFYVLYKLLSTPQKIFTRLDLLDDIWGMEEDYDERVVDACIKRIRQKCKDYQDFDIITIRGLGYKGQINHGQTS</sequence>
<dbReference type="PANTHER" id="PTHR48111">
    <property type="entry name" value="REGULATOR OF RPOS"/>
    <property type="match status" value="1"/>
</dbReference>
<dbReference type="Pfam" id="PF00072">
    <property type="entry name" value="Response_reg"/>
    <property type="match status" value="1"/>
</dbReference>
<dbReference type="PROSITE" id="PS50110">
    <property type="entry name" value="RESPONSE_REGULATORY"/>
    <property type="match status" value="1"/>
</dbReference>
<keyword evidence="9" id="KW-0804">Transcription</keyword>
<evidence type="ECO:0000259" key="15">
    <source>
        <dbReference type="PROSITE" id="PS51755"/>
    </source>
</evidence>
<dbReference type="PANTHER" id="PTHR48111:SF49">
    <property type="entry name" value="HEME RESPONSE REGULATOR HSSR"/>
    <property type="match status" value="1"/>
</dbReference>
<evidence type="ECO:0000256" key="4">
    <source>
        <dbReference type="ARBA" id="ARBA00023012"/>
    </source>
</evidence>
<feature type="domain" description="OmpR/PhoB-type" evidence="15">
    <location>
        <begin position="125"/>
        <end position="224"/>
    </location>
</feature>
<dbReference type="GO" id="GO:0005829">
    <property type="term" value="C:cytosol"/>
    <property type="evidence" value="ECO:0007669"/>
    <property type="project" value="TreeGrafter"/>
</dbReference>